<dbReference type="EMBL" id="CP050467">
    <property type="protein sequence ID" value="UTZ27868.1"/>
    <property type="molecule type" value="Genomic_DNA"/>
</dbReference>
<proteinExistence type="predicted"/>
<evidence type="ECO:0000256" key="1">
    <source>
        <dbReference type="SAM" id="Phobius"/>
    </source>
</evidence>
<feature type="transmembrane region" description="Helical" evidence="1">
    <location>
        <begin position="18"/>
        <end position="38"/>
    </location>
</feature>
<dbReference type="Proteomes" id="UP001058687">
    <property type="component" value="Chromosome 1"/>
</dbReference>
<name>A0AAE9N156_9VIBR</name>
<dbReference type="AlphaFoldDB" id="A0AAE9N156"/>
<keyword evidence="1" id="KW-0472">Membrane</keyword>
<gene>
    <name evidence="2" type="ORF">HB761_14665</name>
</gene>
<protein>
    <submittedName>
        <fullName evidence="2">DUF3265 domain-containing protein</fullName>
    </submittedName>
</protein>
<evidence type="ECO:0000313" key="2">
    <source>
        <dbReference type="EMBL" id="UTZ27868.1"/>
    </source>
</evidence>
<organism evidence="2 3">
    <name type="scientific">Vibrio campbellii</name>
    <dbReference type="NCBI Taxonomy" id="680"/>
    <lineage>
        <taxon>Bacteria</taxon>
        <taxon>Pseudomonadati</taxon>
        <taxon>Pseudomonadota</taxon>
        <taxon>Gammaproteobacteria</taxon>
        <taxon>Vibrionales</taxon>
        <taxon>Vibrionaceae</taxon>
        <taxon>Vibrio</taxon>
    </lineage>
</organism>
<dbReference type="AntiFam" id="ANF00277">
    <property type="entry name" value="Spurious ORF (formerly Pfam entry PF11665)"/>
</dbReference>
<accession>A0AAE9N156</accession>
<keyword evidence="1" id="KW-1133">Transmembrane helix</keyword>
<keyword evidence="1" id="KW-0812">Transmembrane</keyword>
<sequence>MLIIHTNCSRGIRNAWHFYYALVLVSKVVCSGFGIALLTP</sequence>
<evidence type="ECO:0000313" key="3">
    <source>
        <dbReference type="Proteomes" id="UP001058687"/>
    </source>
</evidence>
<reference evidence="2" key="1">
    <citation type="submission" date="2020-03" db="EMBL/GenBank/DDBJ databases">
        <title>Five strains of Vibrio campbellii isolated from Mariana Trench.</title>
        <authorList>
            <person name="Liang J."/>
            <person name="Zhang X.-H."/>
        </authorList>
    </citation>
    <scope>NUCLEOTIDE SEQUENCE</scope>
    <source>
        <strain evidence="2">LJC014</strain>
    </source>
</reference>